<gene>
    <name evidence="2" type="ORF">GWI72_05690</name>
</gene>
<dbReference type="Gene3D" id="3.10.180.10">
    <property type="entry name" value="2,3-Dihydroxybiphenyl 1,2-Dioxygenase, domain 1"/>
    <property type="match status" value="1"/>
</dbReference>
<dbReference type="Proteomes" id="UP000586722">
    <property type="component" value="Unassembled WGS sequence"/>
</dbReference>
<dbReference type="Pfam" id="PF13468">
    <property type="entry name" value="Glyoxalase_3"/>
    <property type="match status" value="1"/>
</dbReference>
<protein>
    <submittedName>
        <fullName evidence="2">VOC family protein</fullName>
    </submittedName>
</protein>
<evidence type="ECO:0000259" key="1">
    <source>
        <dbReference type="PROSITE" id="PS51819"/>
    </source>
</evidence>
<dbReference type="InterPro" id="IPR029068">
    <property type="entry name" value="Glyas_Bleomycin-R_OHBP_Dase"/>
</dbReference>
<dbReference type="PANTHER" id="PTHR40265">
    <property type="entry name" value="BLL2707 PROTEIN"/>
    <property type="match status" value="1"/>
</dbReference>
<sequence>MRGIDHIVVAVRDLAAAARSYEAQGFRLTPVARHPWGTENRLIQLDGAFLELLSVPAGVDIPAPARGAFSFGAFNRDFLAAGEGASMVVLDSTDPAADRAAFEAAGLRLFEPFGFEREATGPDGVVRKVGFDLTFTEDPDAPSVGWFTCRNRYPENFWKPEFQQHGNGVRALAEVILIARDPADHHIFLQAVTGVRALRATSLGIECRTARGLVSILSPVAYEGLYGVSAGEPATWPRIAALRLTGPGVAARRVIAASDNRGLMLILDPA</sequence>
<evidence type="ECO:0000313" key="2">
    <source>
        <dbReference type="EMBL" id="NBN77759.1"/>
    </source>
</evidence>
<proteinExistence type="predicted"/>
<keyword evidence="3" id="KW-1185">Reference proteome</keyword>
<organism evidence="2 3">
    <name type="scientific">Pannonibacter tanglangensis</name>
    <dbReference type="NCBI Taxonomy" id="2750084"/>
    <lineage>
        <taxon>Bacteria</taxon>
        <taxon>Pseudomonadati</taxon>
        <taxon>Pseudomonadota</taxon>
        <taxon>Alphaproteobacteria</taxon>
        <taxon>Hyphomicrobiales</taxon>
        <taxon>Stappiaceae</taxon>
        <taxon>Pannonibacter</taxon>
    </lineage>
</organism>
<dbReference type="InterPro" id="IPR037523">
    <property type="entry name" value="VOC_core"/>
</dbReference>
<dbReference type="EMBL" id="JAABLQ010000001">
    <property type="protein sequence ID" value="NBN77759.1"/>
    <property type="molecule type" value="Genomic_DNA"/>
</dbReference>
<comment type="caution">
    <text evidence="2">The sequence shown here is derived from an EMBL/GenBank/DDBJ whole genome shotgun (WGS) entry which is preliminary data.</text>
</comment>
<dbReference type="InterPro" id="IPR025870">
    <property type="entry name" value="Glyoxalase-like_dom"/>
</dbReference>
<feature type="domain" description="VOC" evidence="1">
    <location>
        <begin position="3"/>
        <end position="122"/>
    </location>
</feature>
<dbReference type="RefSeq" id="WP_161708093.1">
    <property type="nucleotide sequence ID" value="NZ_JAABLQ010000001.1"/>
</dbReference>
<dbReference type="SUPFAM" id="SSF54593">
    <property type="entry name" value="Glyoxalase/Bleomycin resistance protein/Dihydroxybiphenyl dioxygenase"/>
    <property type="match status" value="1"/>
</dbReference>
<accession>A0A7X5J7H0</accession>
<name>A0A7X5J7H0_9HYPH</name>
<dbReference type="PROSITE" id="PS51819">
    <property type="entry name" value="VOC"/>
    <property type="match status" value="1"/>
</dbReference>
<evidence type="ECO:0000313" key="3">
    <source>
        <dbReference type="Proteomes" id="UP000586722"/>
    </source>
</evidence>
<dbReference type="AlphaFoldDB" id="A0A7X5J7H0"/>
<dbReference type="PANTHER" id="PTHR40265:SF1">
    <property type="entry name" value="GLYOXALASE-LIKE DOMAIN-CONTAINING PROTEIN"/>
    <property type="match status" value="1"/>
</dbReference>
<reference evidence="3" key="1">
    <citation type="submission" date="2020-01" db="EMBL/GenBank/DDBJ databases">
        <authorList>
            <person name="Fang Y."/>
            <person name="Sun R."/>
            <person name="Nie L."/>
            <person name="He J."/>
            <person name="Hao L."/>
            <person name="Wang L."/>
            <person name="Su S."/>
            <person name="Lv E."/>
            <person name="Zhang Z."/>
            <person name="Xie R."/>
            <person name="Liu H."/>
        </authorList>
    </citation>
    <scope>NUCLEOTIDE SEQUENCE [LARGE SCALE GENOMIC DNA]</scope>
    <source>
        <strain evidence="3">XCT-53</strain>
    </source>
</reference>